<dbReference type="GO" id="GO:0004407">
    <property type="term" value="F:histone deacetylase activity"/>
    <property type="evidence" value="ECO:0007669"/>
    <property type="project" value="TreeGrafter"/>
</dbReference>
<organism evidence="3 4">
    <name type="scientific">Pseudoluteimonas lycopersici</name>
    <dbReference type="NCBI Taxonomy" id="1324796"/>
    <lineage>
        <taxon>Bacteria</taxon>
        <taxon>Pseudomonadati</taxon>
        <taxon>Pseudomonadota</taxon>
        <taxon>Gammaproteobacteria</taxon>
        <taxon>Lysobacterales</taxon>
        <taxon>Lysobacteraceae</taxon>
        <taxon>Pseudoluteimonas</taxon>
    </lineage>
</organism>
<accession>A0A516V7X1</accession>
<dbReference type="InterPro" id="IPR023696">
    <property type="entry name" value="Ureohydrolase_dom_sf"/>
</dbReference>
<comment type="similarity">
    <text evidence="1">Belongs to the histone deacetylase family.</text>
</comment>
<sequence>MNAAEFRLYSHPACLAHDTGEGHPERPARLITVLAALAAQFPGVIRHDDHAPRASIEELSRVHAPHYIAQVLETQPGADLHWLDADTALSPGSAEAALRAAGAVVAATDWVLGGENRRAFCAVRPPGHHAEPAAAMGFCLFDNVAVGAAHAFAAHGVERIAIADFDVHHGNGTQAIFEREPRLLFVDTHQMPLYPGTGAAAETGVGNIANAPYPPLSSGADVRALWRDALLPRLDAFAPSVLFVSAGFDAHRDDPLAQGLLDADDFGWITAQLVEIANRHANGRIVSTLEGGYDLAALAASAVAHVAALRG</sequence>
<dbReference type="PANTHER" id="PTHR10625">
    <property type="entry name" value="HISTONE DEACETYLASE HDAC1-RELATED"/>
    <property type="match status" value="1"/>
</dbReference>
<dbReference type="Proteomes" id="UP000315891">
    <property type="component" value="Chromosome"/>
</dbReference>
<evidence type="ECO:0000256" key="1">
    <source>
        <dbReference type="ARBA" id="ARBA00005947"/>
    </source>
</evidence>
<dbReference type="PANTHER" id="PTHR10625:SF10">
    <property type="entry name" value="HISTONE DEACETYLASE HDAC1"/>
    <property type="match status" value="1"/>
</dbReference>
<gene>
    <name evidence="3" type="ORF">FNZ56_12385</name>
</gene>
<dbReference type="InterPro" id="IPR037138">
    <property type="entry name" value="His_deacetylse_dom_sf"/>
</dbReference>
<evidence type="ECO:0000259" key="2">
    <source>
        <dbReference type="Pfam" id="PF00850"/>
    </source>
</evidence>
<dbReference type="RefSeq" id="WP_143880132.1">
    <property type="nucleotide sequence ID" value="NZ_BAABLZ010000001.1"/>
</dbReference>
<dbReference type="OrthoDB" id="9808367at2"/>
<dbReference type="GO" id="GO:0040029">
    <property type="term" value="P:epigenetic regulation of gene expression"/>
    <property type="evidence" value="ECO:0007669"/>
    <property type="project" value="TreeGrafter"/>
</dbReference>
<name>A0A516V7X1_9GAMM</name>
<protein>
    <submittedName>
        <fullName evidence="3">Histone deacetylase family protein</fullName>
    </submittedName>
</protein>
<dbReference type="PRINTS" id="PR01270">
    <property type="entry name" value="HDASUPER"/>
</dbReference>
<dbReference type="InterPro" id="IPR000286">
    <property type="entry name" value="HDACs"/>
</dbReference>
<dbReference type="Gene3D" id="3.40.800.20">
    <property type="entry name" value="Histone deacetylase domain"/>
    <property type="match status" value="1"/>
</dbReference>
<feature type="domain" description="Histone deacetylase" evidence="2">
    <location>
        <begin position="23"/>
        <end position="309"/>
    </location>
</feature>
<dbReference type="AlphaFoldDB" id="A0A516V7X1"/>
<dbReference type="SUPFAM" id="SSF52768">
    <property type="entry name" value="Arginase/deacetylase"/>
    <property type="match status" value="1"/>
</dbReference>
<reference evidence="3 4" key="1">
    <citation type="submission" date="2019-07" db="EMBL/GenBank/DDBJ databases">
        <title>Lysobacter weifangensis sp. nov., isolated from bensulfuron-methyl contaminated farmland soil.</title>
        <authorList>
            <person name="Zhao H."/>
        </authorList>
    </citation>
    <scope>NUCLEOTIDE SEQUENCE [LARGE SCALE GENOMIC DNA]</scope>
    <source>
        <strain evidence="3 4">CC-Bw-6</strain>
    </source>
</reference>
<keyword evidence="4" id="KW-1185">Reference proteome</keyword>
<dbReference type="EMBL" id="CP041742">
    <property type="protein sequence ID" value="QDQ74623.1"/>
    <property type="molecule type" value="Genomic_DNA"/>
</dbReference>
<dbReference type="InterPro" id="IPR023801">
    <property type="entry name" value="His_deacetylse_dom"/>
</dbReference>
<proteinExistence type="inferred from homology"/>
<evidence type="ECO:0000313" key="4">
    <source>
        <dbReference type="Proteomes" id="UP000315891"/>
    </source>
</evidence>
<dbReference type="Pfam" id="PF00850">
    <property type="entry name" value="Hist_deacetyl"/>
    <property type="match status" value="1"/>
</dbReference>
<dbReference type="CDD" id="cd11599">
    <property type="entry name" value="HDAC_classII_2"/>
    <property type="match status" value="1"/>
</dbReference>
<evidence type="ECO:0000313" key="3">
    <source>
        <dbReference type="EMBL" id="QDQ74623.1"/>
    </source>
</evidence>